<gene>
    <name evidence="4" type="ORF">LAMO00422_LOCUS1265</name>
</gene>
<evidence type="ECO:0000256" key="2">
    <source>
        <dbReference type="SAM" id="MobiDB-lite"/>
    </source>
</evidence>
<dbReference type="PROSITE" id="PS51911">
    <property type="entry name" value="C2_AIDA"/>
    <property type="match status" value="1"/>
</dbReference>
<name>A0A7S0GQ17_9EUKA</name>
<reference evidence="4" key="1">
    <citation type="submission" date="2021-01" db="EMBL/GenBank/DDBJ databases">
        <authorList>
            <person name="Corre E."/>
            <person name="Pelletier E."/>
            <person name="Niang G."/>
            <person name="Scheremetjew M."/>
            <person name="Finn R."/>
            <person name="Kale V."/>
            <person name="Holt S."/>
            <person name="Cochrane G."/>
            <person name="Meng A."/>
            <person name="Brown T."/>
            <person name="Cohen L."/>
        </authorList>
    </citation>
    <scope>NUCLEOTIDE SEQUENCE</scope>
    <source>
        <strain evidence="4">CCMP2058</strain>
    </source>
</reference>
<accession>A0A7S0GQ17</accession>
<dbReference type="Pfam" id="PF14186">
    <property type="entry name" value="Aida_C2"/>
    <property type="match status" value="1"/>
</dbReference>
<feature type="region of interest" description="Disordered" evidence="2">
    <location>
        <begin position="380"/>
        <end position="401"/>
    </location>
</feature>
<dbReference type="InterPro" id="IPR025939">
    <property type="entry name" value="Aida_C"/>
</dbReference>
<organism evidence="4">
    <name type="scientific">Amorphochlora amoebiformis</name>
    <dbReference type="NCBI Taxonomy" id="1561963"/>
    <lineage>
        <taxon>Eukaryota</taxon>
        <taxon>Sar</taxon>
        <taxon>Rhizaria</taxon>
        <taxon>Cercozoa</taxon>
        <taxon>Chlorarachniophyceae</taxon>
        <taxon>Amorphochlora</taxon>
    </lineage>
</organism>
<dbReference type="InterPro" id="IPR001258">
    <property type="entry name" value="NHL_repeat"/>
</dbReference>
<dbReference type="EMBL" id="HBEM01001765">
    <property type="protein sequence ID" value="CAD8430581.1"/>
    <property type="molecule type" value="Transcribed_RNA"/>
</dbReference>
<dbReference type="PANTHER" id="PTHR13833:SF71">
    <property type="entry name" value="NHL DOMAIN-CONTAINING PROTEIN"/>
    <property type="match status" value="1"/>
</dbReference>
<sequence length="597" mass="65585">MEDKKTSTIPPKTRNAYNDIFITVQSPKEGKSPGNECPEPHVDEKSFTVQTVAGGKQGFEDGPGIDAMFNYPCSVYIDGKNLFVADKDNRAVRTIGSDLSVSTLLGPDAFKGLKAESKIAPICPRGVGIDADGNAYVADLANHIIWKLTPGKELSCFAGKKPGFMDGKGDEAKFNCPCSLAVNKKTGMVYVTDLQNNTIRQITKDGQVSTLAGNPKQGFKDGKGSEASFNFPCGVVLDFDGVLYVADSDNNAIRKITPDGVVSTIAGGKKGHLDGLGKEAQFNGPCGLDVDQYGNIYVADAENFMVRRINRDGKVITLAKGGGGSEGSKDHLSVFDCPCDVAVDKELNIYVADWWKHRIRMLRRKGSLLSVDDVVHHRTQISESSGGTSPKAENATRNTSHQTQVELATEWILSTTKINLTGTICIALCLESITASVENLVDPHIVITICDKKGLICGKSVRTQNLGDETLTPSRVRRRSSLFKLPIKLPQLPKTQTTPKVTGFSSLIYLCPPHTSQIRDDDYVVFFELKHWKEQSSKFSVRCFAFMPFRLAMLKSNQNYALPLYHKPTDFTRAKLSPFRGEAYLRLEWLPYHSQLR</sequence>
<dbReference type="AlphaFoldDB" id="A0A7S0GQ17"/>
<feature type="domain" description="C2 Aida-type" evidence="3">
    <location>
        <begin position="413"/>
        <end position="597"/>
    </location>
</feature>
<dbReference type="InterPro" id="IPR011042">
    <property type="entry name" value="6-blade_b-propeller_TolB-like"/>
</dbReference>
<dbReference type="PANTHER" id="PTHR13833">
    <property type="match status" value="1"/>
</dbReference>
<protein>
    <recommendedName>
        <fullName evidence="3">C2 Aida-type domain-containing protein</fullName>
    </recommendedName>
</protein>
<dbReference type="Pfam" id="PF01436">
    <property type="entry name" value="NHL"/>
    <property type="match status" value="1"/>
</dbReference>
<evidence type="ECO:0000259" key="3">
    <source>
        <dbReference type="PROSITE" id="PS51911"/>
    </source>
</evidence>
<dbReference type="SUPFAM" id="SSF101898">
    <property type="entry name" value="NHL repeat"/>
    <property type="match status" value="1"/>
</dbReference>
<proteinExistence type="predicted"/>
<dbReference type="Gene3D" id="2.120.10.30">
    <property type="entry name" value="TolB, C-terminal domain"/>
    <property type="match status" value="3"/>
</dbReference>
<dbReference type="Gene3D" id="2.60.40.150">
    <property type="entry name" value="C2 domain"/>
    <property type="match status" value="1"/>
</dbReference>
<evidence type="ECO:0000313" key="4">
    <source>
        <dbReference type="EMBL" id="CAD8430581.1"/>
    </source>
</evidence>
<evidence type="ECO:0000256" key="1">
    <source>
        <dbReference type="ARBA" id="ARBA00022737"/>
    </source>
</evidence>
<dbReference type="InterPro" id="IPR035892">
    <property type="entry name" value="C2_domain_sf"/>
</dbReference>
<keyword evidence="1" id="KW-0677">Repeat</keyword>